<dbReference type="EMBL" id="JASZZN010000005">
    <property type="protein sequence ID" value="MDM4015578.1"/>
    <property type="molecule type" value="Genomic_DNA"/>
</dbReference>
<dbReference type="Pfam" id="PF03475">
    <property type="entry name" value="YiiM_3-alpha"/>
    <property type="match status" value="1"/>
</dbReference>
<evidence type="ECO:0000259" key="1">
    <source>
        <dbReference type="PROSITE" id="PS51340"/>
    </source>
</evidence>
<dbReference type="InterPro" id="IPR011037">
    <property type="entry name" value="Pyrv_Knase-like_insert_dom_sf"/>
</dbReference>
<gene>
    <name evidence="2" type="ORF">QTN89_09075</name>
</gene>
<evidence type="ECO:0000313" key="3">
    <source>
        <dbReference type="Proteomes" id="UP001239462"/>
    </source>
</evidence>
<dbReference type="SUPFAM" id="SSF50800">
    <property type="entry name" value="PK beta-barrel domain-like"/>
    <property type="match status" value="1"/>
</dbReference>
<name>A0ABT7PGU2_9BACT</name>
<dbReference type="RefSeq" id="WP_230777086.1">
    <property type="nucleotide sequence ID" value="NZ_CP141221.1"/>
</dbReference>
<dbReference type="PANTHER" id="PTHR30212:SF2">
    <property type="entry name" value="PROTEIN YIIM"/>
    <property type="match status" value="1"/>
</dbReference>
<protein>
    <submittedName>
        <fullName evidence="2">MOSC domain-containing protein</fullName>
    </submittedName>
</protein>
<dbReference type="Proteomes" id="UP001239462">
    <property type="component" value="Unassembled WGS sequence"/>
</dbReference>
<proteinExistence type="predicted"/>
<dbReference type="InterPro" id="IPR005302">
    <property type="entry name" value="MoCF_Sase_C"/>
</dbReference>
<dbReference type="InterPro" id="IPR052353">
    <property type="entry name" value="Benzoxazolinone_Detox_Enz"/>
</dbReference>
<dbReference type="PROSITE" id="PS51340">
    <property type="entry name" value="MOSC"/>
    <property type="match status" value="1"/>
</dbReference>
<keyword evidence="3" id="KW-1185">Reference proteome</keyword>
<sequence>MNSPIILGALESIQVGRTRQYDGNSDAGKPWSSAIAKQAISGPVEVTETKLVGDEQADLKHHGGIDKAVLAYAAAHYPLWQQEYPDRPLGPGSFGENLTLSQANEESVCIGDVIEIGDCQLQISQPRQPCWKLDRRWKIPKLAMIVQQNGRTGWYYRVIRTGSIEAGLPVTLIERPFPDLTVAWASRVMYAKPRSTEDDLRLAECEALSESWKTTLFRRAKKGREPDSSARLDGPS</sequence>
<dbReference type="Gene3D" id="2.40.33.20">
    <property type="entry name" value="PK beta-barrel domain-like"/>
    <property type="match status" value="1"/>
</dbReference>
<dbReference type="Pfam" id="PF03473">
    <property type="entry name" value="MOSC"/>
    <property type="match status" value="1"/>
</dbReference>
<dbReference type="InterPro" id="IPR005163">
    <property type="entry name" value="Tri_helical_YiiM-like"/>
</dbReference>
<organism evidence="2 3">
    <name type="scientific">Roseiconus lacunae</name>
    <dbReference type="NCBI Taxonomy" id="2605694"/>
    <lineage>
        <taxon>Bacteria</taxon>
        <taxon>Pseudomonadati</taxon>
        <taxon>Planctomycetota</taxon>
        <taxon>Planctomycetia</taxon>
        <taxon>Pirellulales</taxon>
        <taxon>Pirellulaceae</taxon>
        <taxon>Roseiconus</taxon>
    </lineage>
</organism>
<reference evidence="2 3" key="1">
    <citation type="submission" date="2023-06" db="EMBL/GenBank/DDBJ databases">
        <title>Roseiconus lacunae JC819 isolated from Gulf of Mannar region, Tamil Nadu.</title>
        <authorList>
            <person name="Pk S."/>
            <person name="Ch S."/>
            <person name="Ch V.R."/>
        </authorList>
    </citation>
    <scope>NUCLEOTIDE SEQUENCE [LARGE SCALE GENOMIC DNA]</scope>
    <source>
        <strain evidence="2 3">JC819</strain>
    </source>
</reference>
<feature type="domain" description="MOSC" evidence="1">
    <location>
        <begin position="38"/>
        <end position="173"/>
    </location>
</feature>
<dbReference type="PANTHER" id="PTHR30212">
    <property type="entry name" value="PROTEIN YIIM"/>
    <property type="match status" value="1"/>
</dbReference>
<evidence type="ECO:0000313" key="2">
    <source>
        <dbReference type="EMBL" id="MDM4015578.1"/>
    </source>
</evidence>
<accession>A0ABT7PGU2</accession>
<comment type="caution">
    <text evidence="2">The sequence shown here is derived from an EMBL/GenBank/DDBJ whole genome shotgun (WGS) entry which is preliminary data.</text>
</comment>